<protein>
    <submittedName>
        <fullName evidence="2">Uncharacterized protein</fullName>
    </submittedName>
</protein>
<name>A0A6S7DSJ5_9BURK</name>
<feature type="compositionally biased region" description="Basic and acidic residues" evidence="1">
    <location>
        <begin position="1"/>
        <end position="11"/>
    </location>
</feature>
<gene>
    <name evidence="2" type="ORF">LMG1861_03458</name>
</gene>
<feature type="region of interest" description="Disordered" evidence="1">
    <location>
        <begin position="1"/>
        <end position="21"/>
    </location>
</feature>
<organism evidence="2 3">
    <name type="scientific">Achromobacter piechaudii</name>
    <dbReference type="NCBI Taxonomy" id="72556"/>
    <lineage>
        <taxon>Bacteria</taxon>
        <taxon>Pseudomonadati</taxon>
        <taxon>Pseudomonadota</taxon>
        <taxon>Betaproteobacteria</taxon>
        <taxon>Burkholderiales</taxon>
        <taxon>Alcaligenaceae</taxon>
        <taxon>Achromobacter</taxon>
    </lineage>
</organism>
<dbReference type="RefSeq" id="WP_175129035.1">
    <property type="nucleotide sequence ID" value="NZ_CADILD010000002.1"/>
</dbReference>
<dbReference type="AlphaFoldDB" id="A0A6S7DSJ5"/>
<dbReference type="Proteomes" id="UP000494105">
    <property type="component" value="Unassembled WGS sequence"/>
</dbReference>
<evidence type="ECO:0000256" key="1">
    <source>
        <dbReference type="SAM" id="MobiDB-lite"/>
    </source>
</evidence>
<reference evidence="2 3" key="1">
    <citation type="submission" date="2020-04" db="EMBL/GenBank/DDBJ databases">
        <authorList>
            <person name="De Canck E."/>
        </authorList>
    </citation>
    <scope>NUCLEOTIDE SEQUENCE [LARGE SCALE GENOMIC DNA]</scope>
    <source>
        <strain evidence="2 3">LMG 1861</strain>
    </source>
</reference>
<sequence length="58" mass="6502">MTIRPPRHDLPLDSGSPTPRESGWLRALMCAMLQAAAMFHGPEFPADPGLFDEKRPQR</sequence>
<dbReference type="EMBL" id="CADILD010000002">
    <property type="protein sequence ID" value="CAB3884665.1"/>
    <property type="molecule type" value="Genomic_DNA"/>
</dbReference>
<proteinExistence type="predicted"/>
<accession>A0A6S7DSJ5</accession>
<evidence type="ECO:0000313" key="3">
    <source>
        <dbReference type="Proteomes" id="UP000494105"/>
    </source>
</evidence>
<evidence type="ECO:0000313" key="2">
    <source>
        <dbReference type="EMBL" id="CAB3884665.1"/>
    </source>
</evidence>